<protein>
    <submittedName>
        <fullName evidence="1">Glycosyl transferase</fullName>
    </submittedName>
</protein>
<organism evidence="1 2">
    <name type="scientific">Micrococcus luteus</name>
    <name type="common">Micrococcus lysodeikticus</name>
    <dbReference type="NCBI Taxonomy" id="1270"/>
    <lineage>
        <taxon>Bacteria</taxon>
        <taxon>Bacillati</taxon>
        <taxon>Actinomycetota</taxon>
        <taxon>Actinomycetes</taxon>
        <taxon>Micrococcales</taxon>
        <taxon>Micrococcaceae</taxon>
        <taxon>Micrococcus</taxon>
    </lineage>
</organism>
<evidence type="ECO:0000313" key="2">
    <source>
        <dbReference type="Proteomes" id="UP001205867"/>
    </source>
</evidence>
<dbReference type="AlphaFoldDB" id="A0AAP3AIT7"/>
<accession>A0AAP3AIT7</accession>
<keyword evidence="1" id="KW-0808">Transferase</keyword>
<name>A0AAP3AIT7_MICLU</name>
<evidence type="ECO:0000313" key="1">
    <source>
        <dbReference type="EMBL" id="MCV7628728.1"/>
    </source>
</evidence>
<comment type="caution">
    <text evidence="1">The sequence shown here is derived from an EMBL/GenBank/DDBJ whole genome shotgun (WGS) entry which is preliminary data.</text>
</comment>
<dbReference type="GO" id="GO:0016740">
    <property type="term" value="F:transferase activity"/>
    <property type="evidence" value="ECO:0007669"/>
    <property type="project" value="UniProtKB-KW"/>
</dbReference>
<gene>
    <name evidence="1" type="ORF">M3A82_005145</name>
</gene>
<dbReference type="Proteomes" id="UP001205867">
    <property type="component" value="Unassembled WGS sequence"/>
</dbReference>
<proteinExistence type="predicted"/>
<sequence length="118" mass="12768">LPPAPARGDLDAVRSAPDWSVDVRVPLRPAAAGARPDTDAVAAWLLRLERAGVERVEVLGEPGEPGERDVLAVLTCARARWRHRRGGTARVWRVPASRLGWAPVAAVPDLEAWWGGWG</sequence>
<dbReference type="EMBL" id="JALXKZ020000007">
    <property type="protein sequence ID" value="MCV7628728.1"/>
    <property type="molecule type" value="Genomic_DNA"/>
</dbReference>
<reference evidence="1" key="1">
    <citation type="submission" date="2023-06" db="EMBL/GenBank/DDBJ databases">
        <title>lsaBGC provides a comprehensive framework for evolutionary analysis of biosynthetic gene clusters within focal taxa.</title>
        <authorList>
            <person name="Salamzade R."/>
            <person name="Sandstrom S."/>
            <person name="Kalan L.R."/>
        </authorList>
    </citation>
    <scope>NUCLEOTIDE SEQUENCE</scope>
    <source>
        <strain evidence="1">P3-SID899</strain>
    </source>
</reference>
<feature type="non-terminal residue" evidence="1">
    <location>
        <position position="1"/>
    </location>
</feature>